<evidence type="ECO:0000256" key="1">
    <source>
        <dbReference type="ARBA" id="ARBA00005820"/>
    </source>
</evidence>
<keyword evidence="9" id="KW-1185">Reference proteome</keyword>
<dbReference type="SUPFAM" id="SSF46894">
    <property type="entry name" value="C-terminal effector domain of the bipartite response regulators"/>
    <property type="match status" value="1"/>
</dbReference>
<dbReference type="InterPro" id="IPR041664">
    <property type="entry name" value="AAA_16"/>
</dbReference>
<dbReference type="PANTHER" id="PTHR35807">
    <property type="entry name" value="TRANSCRIPTIONAL REGULATOR REDD-RELATED"/>
    <property type="match status" value="1"/>
</dbReference>
<comment type="similarity">
    <text evidence="1">Belongs to the AfsR/DnrI/RedD regulatory family.</text>
</comment>
<evidence type="ECO:0000256" key="5">
    <source>
        <dbReference type="SAM" id="MobiDB-lite"/>
    </source>
</evidence>
<dbReference type="SMART" id="SM01043">
    <property type="entry name" value="BTAD"/>
    <property type="match status" value="1"/>
</dbReference>
<evidence type="ECO:0000259" key="6">
    <source>
        <dbReference type="SMART" id="SM00862"/>
    </source>
</evidence>
<dbReference type="InterPro" id="IPR016032">
    <property type="entry name" value="Sig_transdc_resp-reg_C-effctor"/>
</dbReference>
<dbReference type="InterPro" id="IPR027417">
    <property type="entry name" value="P-loop_NTPase"/>
</dbReference>
<dbReference type="GO" id="GO:0004016">
    <property type="term" value="F:adenylate cyclase activity"/>
    <property type="evidence" value="ECO:0007669"/>
    <property type="project" value="UniProtKB-ARBA"/>
</dbReference>
<dbReference type="PANTHER" id="PTHR35807:SF1">
    <property type="entry name" value="TRANSCRIPTIONAL REGULATOR REDD"/>
    <property type="match status" value="1"/>
</dbReference>
<dbReference type="GO" id="GO:0000160">
    <property type="term" value="P:phosphorelay signal transduction system"/>
    <property type="evidence" value="ECO:0007669"/>
    <property type="project" value="InterPro"/>
</dbReference>
<dbReference type="Proteomes" id="UP000250434">
    <property type="component" value="Chromosome"/>
</dbReference>
<keyword evidence="3" id="KW-0238">DNA-binding</keyword>
<evidence type="ECO:0008006" key="10">
    <source>
        <dbReference type="Google" id="ProtNLM"/>
    </source>
</evidence>
<dbReference type="InterPro" id="IPR001867">
    <property type="entry name" value="OmpR/PhoB-type_DNA-bd"/>
</dbReference>
<dbReference type="Gene3D" id="3.30.70.1230">
    <property type="entry name" value="Nucleotide cyclase"/>
    <property type="match status" value="1"/>
</dbReference>
<dbReference type="InterPro" id="IPR011990">
    <property type="entry name" value="TPR-like_helical_dom_sf"/>
</dbReference>
<dbReference type="Pfam" id="PF13191">
    <property type="entry name" value="AAA_16"/>
    <property type="match status" value="1"/>
</dbReference>
<dbReference type="EMBL" id="CP015163">
    <property type="protein sequence ID" value="AXB42026.1"/>
    <property type="molecule type" value="Genomic_DNA"/>
</dbReference>
<feature type="region of interest" description="Disordered" evidence="5">
    <location>
        <begin position="281"/>
        <end position="305"/>
    </location>
</feature>
<evidence type="ECO:0000256" key="4">
    <source>
        <dbReference type="ARBA" id="ARBA00023163"/>
    </source>
</evidence>
<evidence type="ECO:0000256" key="3">
    <source>
        <dbReference type="ARBA" id="ARBA00023125"/>
    </source>
</evidence>
<evidence type="ECO:0000256" key="2">
    <source>
        <dbReference type="ARBA" id="ARBA00023015"/>
    </source>
</evidence>
<dbReference type="InterPro" id="IPR036388">
    <property type="entry name" value="WH-like_DNA-bd_sf"/>
</dbReference>
<dbReference type="OrthoDB" id="4336084at2"/>
<dbReference type="Gene3D" id="1.10.10.10">
    <property type="entry name" value="Winged helix-like DNA-binding domain superfamily/Winged helix DNA-binding domain"/>
    <property type="match status" value="1"/>
</dbReference>
<keyword evidence="2" id="KW-0805">Transcription regulation</keyword>
<reference evidence="8 9" key="1">
    <citation type="submission" date="2016-04" db="EMBL/GenBank/DDBJ databases">
        <title>Complete genome sequence and analysis of deep-sea sediment isolate, Amycolatopsis sp. WP1.</title>
        <authorList>
            <person name="Wang H."/>
            <person name="Chen S."/>
            <person name="Wu Q."/>
        </authorList>
    </citation>
    <scope>NUCLEOTIDE SEQUENCE [LARGE SCALE GENOMIC DNA]</scope>
    <source>
        <strain evidence="8 9">WP1</strain>
    </source>
</reference>
<dbReference type="AlphaFoldDB" id="A0A344L1V2"/>
<dbReference type="KEGG" id="aab:A4R43_05375"/>
<dbReference type="InterPro" id="IPR005158">
    <property type="entry name" value="BTAD"/>
</dbReference>
<evidence type="ECO:0000259" key="7">
    <source>
        <dbReference type="SMART" id="SM01043"/>
    </source>
</evidence>
<sequence length="928" mass="98544">MFVRFCVLGSLEIVDDGPPVELSGVKQRAVLGYLLLHANNVVPTSHVVKALWADGVPSTGRKMVQNAVSGIRRTLASRPHAPGRTPMLLTHAPGYLLRVDPDSVDLHHFQTLAERGRAELADGLAEPAARTLREALGFWRGPALSDLVETGIAWPELAALEKLKLVALEDRFEAELSCGRHHEVIAELEEVVAAEPLRERLCGQLMLALYRSGRQADALDVYRRTYAMLVDGLGIEPGRELRELQRMILNQDAALTVPGVPAGQIRVTTVNTVSAAARPIPGQRRVSPEPPVRRETPADPTGTSTETVAAAPVTAVRMPPPETSDARAERKNVSAVLVSAHLGPGMEGADPEDVDEAMRGIGAILDGEVRRFDGVAGGSIGPMYLLLFGVPRNHENDAERAVRAALAIRDRFLADEIPELGGRAADGISVGVAVATGSALVRYGAAGCDVPPVVTGTVMDGCARLLTTVPDGDILVCDTTRRATEEAITYAPVPGGGRGALAVAPAPRSIAAPQAGPGRLVGRDHELQVLRSLLGQVRGWRRPHLVTMLGEPGIGKSRLLTEFGRQAAERGEIAAVLTGNTQPFTAEAPYAALTGVLREHCGFAAGDPAGVVREKVAAAIDGLAVPAEAAAWMRENLCRLAGLGERPADPGQMLAAWCRFLEAVAVAGPVLVVLEDLHWATDELLDFVDALSDHAAPVPLFVVATARPELLQRRPGWGGGRRHATTTTMDPLSDTAITGILRDLVAGDDTDAEQDPIVQDSLTEFCRALAARVGGNPLFAVEYARALADRLRSGDWPDSERGQLPLPQAVHSVIAARLDTLPEVDKAVLLDASVVGEPVTPASVAAVGGRDQAEVARSLANLERLEFLRRARLAGAGEAAYAFGHSLVRDVAYAQLPRSERADKQRRARERGAAGWESPALADQKCAS</sequence>
<dbReference type="InterPro" id="IPR001054">
    <property type="entry name" value="A/G_cyclase"/>
</dbReference>
<proteinExistence type="inferred from homology"/>
<dbReference type="CDD" id="cd15831">
    <property type="entry name" value="BTAD"/>
    <property type="match status" value="1"/>
</dbReference>
<dbReference type="SMART" id="SM00862">
    <property type="entry name" value="Trans_reg_C"/>
    <property type="match status" value="1"/>
</dbReference>
<dbReference type="FunFam" id="1.25.40.10:FF:000222">
    <property type="entry name" value="SARP family transcriptional regulator"/>
    <property type="match status" value="1"/>
</dbReference>
<dbReference type="GO" id="GO:0006355">
    <property type="term" value="P:regulation of DNA-templated transcription"/>
    <property type="evidence" value="ECO:0007669"/>
    <property type="project" value="InterPro"/>
</dbReference>
<keyword evidence="4" id="KW-0804">Transcription</keyword>
<dbReference type="GO" id="GO:0009190">
    <property type="term" value="P:cyclic nucleotide biosynthetic process"/>
    <property type="evidence" value="ECO:0007669"/>
    <property type="project" value="InterPro"/>
</dbReference>
<evidence type="ECO:0000313" key="9">
    <source>
        <dbReference type="Proteomes" id="UP000250434"/>
    </source>
</evidence>
<dbReference type="SUPFAM" id="SSF48452">
    <property type="entry name" value="TPR-like"/>
    <property type="match status" value="1"/>
</dbReference>
<organism evidence="8 9">
    <name type="scientific">Amycolatopsis albispora</name>
    <dbReference type="NCBI Taxonomy" id="1804986"/>
    <lineage>
        <taxon>Bacteria</taxon>
        <taxon>Bacillati</taxon>
        <taxon>Actinomycetota</taxon>
        <taxon>Actinomycetes</taxon>
        <taxon>Pseudonocardiales</taxon>
        <taxon>Pseudonocardiaceae</taxon>
        <taxon>Amycolatopsis</taxon>
    </lineage>
</organism>
<feature type="region of interest" description="Disordered" evidence="5">
    <location>
        <begin position="898"/>
        <end position="928"/>
    </location>
</feature>
<gene>
    <name evidence="8" type="ORF">A4R43_05375</name>
</gene>
<dbReference type="InterPro" id="IPR029787">
    <property type="entry name" value="Nucleotide_cyclase"/>
</dbReference>
<dbReference type="Gene3D" id="1.25.40.10">
    <property type="entry name" value="Tetratricopeptide repeat domain"/>
    <property type="match status" value="1"/>
</dbReference>
<dbReference type="InterPro" id="IPR051677">
    <property type="entry name" value="AfsR-DnrI-RedD_regulator"/>
</dbReference>
<dbReference type="Pfam" id="PF03704">
    <property type="entry name" value="BTAD"/>
    <property type="match status" value="1"/>
</dbReference>
<evidence type="ECO:0000313" key="8">
    <source>
        <dbReference type="EMBL" id="AXB42026.1"/>
    </source>
</evidence>
<name>A0A344L1V2_9PSEU</name>
<dbReference type="SUPFAM" id="SSF52540">
    <property type="entry name" value="P-loop containing nucleoside triphosphate hydrolases"/>
    <property type="match status" value="1"/>
</dbReference>
<dbReference type="GO" id="GO:0003677">
    <property type="term" value="F:DNA binding"/>
    <property type="evidence" value="ECO:0007669"/>
    <property type="project" value="UniProtKB-KW"/>
</dbReference>
<protein>
    <recommendedName>
        <fullName evidence="10">OmpR/PhoB-type domain-containing protein</fullName>
    </recommendedName>
</protein>
<dbReference type="SUPFAM" id="SSF55073">
    <property type="entry name" value="Nucleotide cyclase"/>
    <property type="match status" value="1"/>
</dbReference>
<feature type="domain" description="Bacterial transcriptional activator" evidence="7">
    <location>
        <begin position="104"/>
        <end position="249"/>
    </location>
</feature>
<accession>A0A344L1V2</accession>
<dbReference type="CDD" id="cd07302">
    <property type="entry name" value="CHD"/>
    <property type="match status" value="1"/>
</dbReference>
<feature type="domain" description="OmpR/PhoB-type" evidence="6">
    <location>
        <begin position="17"/>
        <end position="97"/>
    </location>
</feature>